<proteinExistence type="inferred from homology"/>
<evidence type="ECO:0000256" key="11">
    <source>
        <dbReference type="PIRNR" id="PIRNR006268"/>
    </source>
</evidence>
<keyword evidence="5 11" id="KW-0808">Transferase</keyword>
<evidence type="ECO:0000256" key="1">
    <source>
        <dbReference type="ARBA" id="ARBA00001946"/>
    </source>
</evidence>
<evidence type="ECO:0000256" key="5">
    <source>
        <dbReference type="ARBA" id="ARBA00022679"/>
    </source>
</evidence>
<evidence type="ECO:0000256" key="6">
    <source>
        <dbReference type="ARBA" id="ARBA00022723"/>
    </source>
</evidence>
<evidence type="ECO:0000256" key="9">
    <source>
        <dbReference type="ARBA" id="ARBA00031306"/>
    </source>
</evidence>
<dbReference type="Proteomes" id="UP001165089">
    <property type="component" value="Unassembled WGS sequence"/>
</dbReference>
<evidence type="ECO:0000256" key="3">
    <source>
        <dbReference type="ARBA" id="ARBA00016337"/>
    </source>
</evidence>
<organism evidence="12 13">
    <name type="scientific">Geothrix rubra</name>
    <dbReference type="NCBI Taxonomy" id="2927977"/>
    <lineage>
        <taxon>Bacteria</taxon>
        <taxon>Pseudomonadati</taxon>
        <taxon>Acidobacteriota</taxon>
        <taxon>Holophagae</taxon>
        <taxon>Holophagales</taxon>
        <taxon>Holophagaceae</taxon>
        <taxon>Geothrix</taxon>
    </lineage>
</organism>
<gene>
    <name evidence="12" type="ORF">GETHPA_27750</name>
</gene>
<accession>A0ABQ5Q8U0</accession>
<dbReference type="InterPro" id="IPR024932">
    <property type="entry name" value="ApbE"/>
</dbReference>
<keyword evidence="7 11" id="KW-0274">FAD</keyword>
<evidence type="ECO:0000256" key="4">
    <source>
        <dbReference type="ARBA" id="ARBA00022630"/>
    </source>
</evidence>
<comment type="caution">
    <text evidence="12">The sequence shown here is derived from an EMBL/GenBank/DDBJ whole genome shotgun (WGS) entry which is preliminary data.</text>
</comment>
<dbReference type="PIRSF" id="PIRSF006268">
    <property type="entry name" value="ApbE"/>
    <property type="match status" value="1"/>
</dbReference>
<evidence type="ECO:0000256" key="8">
    <source>
        <dbReference type="ARBA" id="ARBA00022842"/>
    </source>
</evidence>
<protein>
    <recommendedName>
        <fullName evidence="3 11">FAD:protein FMN transferase</fullName>
        <ecNumber evidence="2 11">2.7.1.180</ecNumber>
    </recommendedName>
    <alternativeName>
        <fullName evidence="9 11">Flavin transferase</fullName>
    </alternativeName>
</protein>
<dbReference type="EMBL" id="BSDD01000006">
    <property type="protein sequence ID" value="GLH71242.1"/>
    <property type="molecule type" value="Genomic_DNA"/>
</dbReference>
<evidence type="ECO:0000256" key="7">
    <source>
        <dbReference type="ARBA" id="ARBA00022827"/>
    </source>
</evidence>
<evidence type="ECO:0000313" key="13">
    <source>
        <dbReference type="Proteomes" id="UP001165089"/>
    </source>
</evidence>
<name>A0ABQ5Q8U0_9BACT</name>
<evidence type="ECO:0000313" key="12">
    <source>
        <dbReference type="EMBL" id="GLH71242.1"/>
    </source>
</evidence>
<dbReference type="PANTHER" id="PTHR30040:SF2">
    <property type="entry name" value="FAD:PROTEIN FMN TRANSFERASE"/>
    <property type="match status" value="1"/>
</dbReference>
<comment type="cofactor">
    <cofactor evidence="1">
        <name>Mg(2+)</name>
        <dbReference type="ChEBI" id="CHEBI:18420"/>
    </cofactor>
</comment>
<reference evidence="12 13" key="1">
    <citation type="journal article" date="2023" name="Antonie Van Leeuwenhoek">
        <title>Mesoterricola silvestris gen. nov., sp. nov., Mesoterricola sediminis sp. nov., Geothrix oryzae sp. nov., Geothrix edaphica sp. nov., Geothrix rubra sp. nov., and Geothrix limicola sp. nov., six novel members of Acidobacteriota isolated from soils.</title>
        <authorList>
            <person name="Itoh H."/>
            <person name="Sugisawa Y."/>
            <person name="Mise K."/>
            <person name="Xu Z."/>
            <person name="Kuniyasu M."/>
            <person name="Ushijima N."/>
            <person name="Kawano K."/>
            <person name="Kobayashi E."/>
            <person name="Shiratori Y."/>
            <person name="Masuda Y."/>
            <person name="Senoo K."/>
        </authorList>
    </citation>
    <scope>NUCLEOTIDE SEQUENCE [LARGE SCALE GENOMIC DNA]</scope>
    <source>
        <strain evidence="12 13">Red803</strain>
    </source>
</reference>
<dbReference type="Gene3D" id="3.10.520.10">
    <property type="entry name" value="ApbE-like domains"/>
    <property type="match status" value="1"/>
</dbReference>
<comment type="catalytic activity">
    <reaction evidence="10 11">
        <text>L-threonyl-[protein] + FAD = FMN-L-threonyl-[protein] + AMP + H(+)</text>
        <dbReference type="Rhea" id="RHEA:36847"/>
        <dbReference type="Rhea" id="RHEA-COMP:11060"/>
        <dbReference type="Rhea" id="RHEA-COMP:11061"/>
        <dbReference type="ChEBI" id="CHEBI:15378"/>
        <dbReference type="ChEBI" id="CHEBI:30013"/>
        <dbReference type="ChEBI" id="CHEBI:57692"/>
        <dbReference type="ChEBI" id="CHEBI:74257"/>
        <dbReference type="ChEBI" id="CHEBI:456215"/>
        <dbReference type="EC" id="2.7.1.180"/>
    </reaction>
</comment>
<sequence>MAVLTAPEARVLYTTRFPLMGGEALIRFADDRGPARAERAARAAVAEARRIEAKYSRYRAQSVVSEINREAGRGPVVIDAETEHLIQSALELWRATGGRFDPTVGALRRVWDFKAARVPSAAEVAALLPLVEARAVELRHGTVALGRPGMELDLGGVGKEYAADRVAERLLEEGVASAVINFLGDVRTLGRRGDGRPWRVGVQDPRDRGRCRLVVRVGAEAGVATSGDYERGFIEDGVRYHHLLDATTGWPARGLASVTVVAPTAFDAGRLATAAFLLGPTAGLDLLEGATGVEAAMITEAGDLLATSGLGAIADLAG</sequence>
<keyword evidence="8 11" id="KW-0460">Magnesium</keyword>
<keyword evidence="4 11" id="KW-0285">Flavoprotein</keyword>
<dbReference type="GO" id="GO:0016740">
    <property type="term" value="F:transferase activity"/>
    <property type="evidence" value="ECO:0007669"/>
    <property type="project" value="UniProtKB-KW"/>
</dbReference>
<dbReference type="EC" id="2.7.1.180" evidence="2 11"/>
<keyword evidence="6 11" id="KW-0479">Metal-binding</keyword>
<dbReference type="RefSeq" id="WP_285727316.1">
    <property type="nucleotide sequence ID" value="NZ_BSDD01000006.1"/>
</dbReference>
<dbReference type="PANTHER" id="PTHR30040">
    <property type="entry name" value="THIAMINE BIOSYNTHESIS LIPOPROTEIN APBE"/>
    <property type="match status" value="1"/>
</dbReference>
<comment type="similarity">
    <text evidence="11">Belongs to the ApbE family.</text>
</comment>
<dbReference type="Pfam" id="PF02424">
    <property type="entry name" value="ApbE"/>
    <property type="match status" value="1"/>
</dbReference>
<dbReference type="SUPFAM" id="SSF143631">
    <property type="entry name" value="ApbE-like"/>
    <property type="match status" value="1"/>
</dbReference>
<evidence type="ECO:0000256" key="2">
    <source>
        <dbReference type="ARBA" id="ARBA00011955"/>
    </source>
</evidence>
<keyword evidence="13" id="KW-1185">Reference proteome</keyword>
<evidence type="ECO:0000256" key="10">
    <source>
        <dbReference type="ARBA" id="ARBA00048540"/>
    </source>
</evidence>
<dbReference type="InterPro" id="IPR003374">
    <property type="entry name" value="ApbE-like_sf"/>
</dbReference>